<evidence type="ECO:0000256" key="9">
    <source>
        <dbReference type="ARBA" id="ARBA00023306"/>
    </source>
</evidence>
<evidence type="ECO:0000259" key="11">
    <source>
        <dbReference type="PROSITE" id="PS51706"/>
    </source>
</evidence>
<dbReference type="GO" id="GO:0005525">
    <property type="term" value="F:GTP binding"/>
    <property type="evidence" value="ECO:0007669"/>
    <property type="project" value="UniProtKB-UniRule"/>
</dbReference>
<dbReference type="PANTHER" id="PTHR11649:SF13">
    <property type="entry name" value="ENGB-TYPE G DOMAIN-CONTAINING PROTEIN"/>
    <property type="match status" value="1"/>
</dbReference>
<dbReference type="AlphaFoldDB" id="A0A3Q9FRD3"/>
<dbReference type="PANTHER" id="PTHR11649">
    <property type="entry name" value="MSS1/TRME-RELATED GTP-BINDING PROTEIN"/>
    <property type="match status" value="1"/>
</dbReference>
<protein>
    <recommendedName>
        <fullName evidence="10">Probable GTP-binding protein EngB</fullName>
    </recommendedName>
</protein>
<keyword evidence="7 10" id="KW-0342">GTP-binding</keyword>
<evidence type="ECO:0000256" key="8">
    <source>
        <dbReference type="ARBA" id="ARBA00023210"/>
    </source>
</evidence>
<evidence type="ECO:0000256" key="5">
    <source>
        <dbReference type="ARBA" id="ARBA00022741"/>
    </source>
</evidence>
<evidence type="ECO:0000256" key="2">
    <source>
        <dbReference type="ARBA" id="ARBA00009638"/>
    </source>
</evidence>
<dbReference type="InterPro" id="IPR006073">
    <property type="entry name" value="GTP-bd"/>
</dbReference>
<evidence type="ECO:0000256" key="10">
    <source>
        <dbReference type="HAMAP-Rule" id="MF_00321"/>
    </source>
</evidence>
<dbReference type="Pfam" id="PF01926">
    <property type="entry name" value="MMR_HSR1"/>
    <property type="match status" value="1"/>
</dbReference>
<dbReference type="PROSITE" id="PS51706">
    <property type="entry name" value="G_ENGB"/>
    <property type="match status" value="1"/>
</dbReference>
<evidence type="ECO:0000256" key="4">
    <source>
        <dbReference type="ARBA" id="ARBA00022723"/>
    </source>
</evidence>
<dbReference type="SUPFAM" id="SSF52540">
    <property type="entry name" value="P-loop containing nucleoside triphosphate hydrolases"/>
    <property type="match status" value="1"/>
</dbReference>
<proteinExistence type="inferred from homology"/>
<keyword evidence="3 10" id="KW-0132">Cell division</keyword>
<evidence type="ECO:0000313" key="13">
    <source>
        <dbReference type="Proteomes" id="UP000267268"/>
    </source>
</evidence>
<keyword evidence="6" id="KW-0460">Magnesium</keyword>
<dbReference type="Gene3D" id="3.40.50.300">
    <property type="entry name" value="P-loop containing nucleotide triphosphate hydrolases"/>
    <property type="match status" value="1"/>
</dbReference>
<comment type="similarity">
    <text evidence="2 10">Belongs to the TRAFAC class TrmE-Era-EngA-EngB-Septin-like GTPase superfamily. EngB GTPase family.</text>
</comment>
<dbReference type="HAMAP" id="MF_00321">
    <property type="entry name" value="GTPase_EngB"/>
    <property type="match status" value="1"/>
</dbReference>
<dbReference type="EMBL" id="CP034562">
    <property type="protein sequence ID" value="AZQ63485.1"/>
    <property type="molecule type" value="Genomic_DNA"/>
</dbReference>
<dbReference type="InterPro" id="IPR027417">
    <property type="entry name" value="P-loop_NTPase"/>
</dbReference>
<evidence type="ECO:0000256" key="1">
    <source>
        <dbReference type="ARBA" id="ARBA00001946"/>
    </source>
</evidence>
<keyword evidence="9 10" id="KW-0131">Cell cycle</keyword>
<dbReference type="FunFam" id="3.40.50.300:FF:000098">
    <property type="entry name" value="Probable GTP-binding protein EngB"/>
    <property type="match status" value="1"/>
</dbReference>
<dbReference type="CDD" id="cd01876">
    <property type="entry name" value="YihA_EngB"/>
    <property type="match status" value="1"/>
</dbReference>
<keyword evidence="4" id="KW-0479">Metal-binding</keyword>
<organism evidence="12 13">
    <name type="scientific">Flammeovirga pectinis</name>
    <dbReference type="NCBI Taxonomy" id="2494373"/>
    <lineage>
        <taxon>Bacteria</taxon>
        <taxon>Pseudomonadati</taxon>
        <taxon>Bacteroidota</taxon>
        <taxon>Cytophagia</taxon>
        <taxon>Cytophagales</taxon>
        <taxon>Flammeovirgaceae</taxon>
        <taxon>Flammeovirga</taxon>
    </lineage>
</organism>
<dbReference type="InterPro" id="IPR030393">
    <property type="entry name" value="G_ENGB_dom"/>
</dbReference>
<sequence>MLSNQKYKKMKIKEAVFVMSNTDAEKCPEPKVPEYAFIGRSNVGKSSLINAITGQKKLAKTSSTPGKTQLINHFIINDEWYLCDLPGYGYAQISKTAREKFMPMIRKYIASRENLMNTFVLIDIRHEPQKNDLEFMAWLGEKELAFSIVFTKSDKLGQGKASKNIAIYKRELKKQWEECPPIFISSSETRQGVKDILDYIEDINGYWEDQK</sequence>
<dbReference type="Proteomes" id="UP000267268">
    <property type="component" value="Chromosome 1"/>
</dbReference>
<name>A0A3Q9FRD3_9BACT</name>
<dbReference type="OrthoDB" id="9804921at2"/>
<evidence type="ECO:0000256" key="6">
    <source>
        <dbReference type="ARBA" id="ARBA00022842"/>
    </source>
</evidence>
<dbReference type="KEGG" id="fll:EI427_15005"/>
<evidence type="ECO:0000256" key="3">
    <source>
        <dbReference type="ARBA" id="ARBA00022618"/>
    </source>
</evidence>
<keyword evidence="13" id="KW-1185">Reference proteome</keyword>
<reference evidence="12 13" key="1">
    <citation type="submission" date="2018-12" db="EMBL/GenBank/DDBJ databases">
        <title>Flammeovirga pectinis sp. nov., isolated from the gut of the Korean scallop, Patinopecten yessoensis.</title>
        <authorList>
            <person name="Bae J.-W."/>
            <person name="Jeong Y.-S."/>
            <person name="Kang W."/>
        </authorList>
    </citation>
    <scope>NUCLEOTIDE SEQUENCE [LARGE SCALE GENOMIC DNA]</scope>
    <source>
        <strain evidence="12 13">L12M1</strain>
    </source>
</reference>
<gene>
    <name evidence="10" type="primary">engB</name>
    <name evidence="12" type="ORF">EI427_15005</name>
</gene>
<feature type="domain" description="EngB-type G" evidence="11">
    <location>
        <begin position="31"/>
        <end position="206"/>
    </location>
</feature>
<evidence type="ECO:0000313" key="12">
    <source>
        <dbReference type="EMBL" id="AZQ63485.1"/>
    </source>
</evidence>
<comment type="cofactor">
    <cofactor evidence="1">
        <name>Mg(2+)</name>
        <dbReference type="ChEBI" id="CHEBI:18420"/>
    </cofactor>
</comment>
<dbReference type="NCBIfam" id="TIGR03598">
    <property type="entry name" value="GTPase_YsxC"/>
    <property type="match status" value="1"/>
</dbReference>
<evidence type="ECO:0000256" key="7">
    <source>
        <dbReference type="ARBA" id="ARBA00023134"/>
    </source>
</evidence>
<comment type="function">
    <text evidence="10">Necessary for normal cell division and for the maintenance of normal septation.</text>
</comment>
<accession>A0A3Q9FRD3</accession>
<keyword evidence="5 10" id="KW-0547">Nucleotide-binding</keyword>
<dbReference type="GO" id="GO:0000917">
    <property type="term" value="P:division septum assembly"/>
    <property type="evidence" value="ECO:0007669"/>
    <property type="project" value="UniProtKB-KW"/>
</dbReference>
<keyword evidence="8 10" id="KW-0717">Septation</keyword>
<dbReference type="InterPro" id="IPR019987">
    <property type="entry name" value="GTP-bd_ribosome_bio_YsxC"/>
</dbReference>
<dbReference type="GO" id="GO:0046872">
    <property type="term" value="F:metal ion binding"/>
    <property type="evidence" value="ECO:0007669"/>
    <property type="project" value="UniProtKB-KW"/>
</dbReference>